<dbReference type="Pfam" id="PF07686">
    <property type="entry name" value="V-set"/>
    <property type="match status" value="2"/>
</dbReference>
<dbReference type="InterPro" id="IPR050150">
    <property type="entry name" value="IgV_Light_Chain"/>
</dbReference>
<dbReference type="InterPro" id="IPR036179">
    <property type="entry name" value="Ig-like_dom_sf"/>
</dbReference>
<dbReference type="PANTHER" id="PTHR23267">
    <property type="entry name" value="IMMUNOGLOBULIN LIGHT CHAIN"/>
    <property type="match status" value="1"/>
</dbReference>
<gene>
    <name evidence="2" type="ORF">E2I00_016743</name>
</gene>
<dbReference type="SUPFAM" id="SSF48726">
    <property type="entry name" value="Immunoglobulin"/>
    <property type="match status" value="3"/>
</dbReference>
<evidence type="ECO:0000313" key="3">
    <source>
        <dbReference type="Proteomes" id="UP000437017"/>
    </source>
</evidence>
<dbReference type="OrthoDB" id="9809103at2759"/>
<dbReference type="InterPro" id="IPR013783">
    <property type="entry name" value="Ig-like_fold"/>
</dbReference>
<feature type="domain" description="Ig-like" evidence="1">
    <location>
        <begin position="361"/>
        <end position="471"/>
    </location>
</feature>
<organism evidence="2 3">
    <name type="scientific">Balaenoptera physalus</name>
    <name type="common">Fin whale</name>
    <name type="synonym">Balaena physalus</name>
    <dbReference type="NCBI Taxonomy" id="9770"/>
    <lineage>
        <taxon>Eukaryota</taxon>
        <taxon>Metazoa</taxon>
        <taxon>Chordata</taxon>
        <taxon>Craniata</taxon>
        <taxon>Vertebrata</taxon>
        <taxon>Euteleostomi</taxon>
        <taxon>Mammalia</taxon>
        <taxon>Eutheria</taxon>
        <taxon>Laurasiatheria</taxon>
        <taxon>Artiodactyla</taxon>
        <taxon>Whippomorpha</taxon>
        <taxon>Cetacea</taxon>
        <taxon>Mysticeti</taxon>
        <taxon>Balaenopteridae</taxon>
        <taxon>Balaenoptera</taxon>
    </lineage>
</organism>
<dbReference type="PROSITE" id="PS50835">
    <property type="entry name" value="IG_LIKE"/>
    <property type="match status" value="2"/>
</dbReference>
<accession>A0A6A1QNG3</accession>
<evidence type="ECO:0000313" key="2">
    <source>
        <dbReference type="EMBL" id="KAB0407376.1"/>
    </source>
</evidence>
<reference evidence="2 3" key="1">
    <citation type="journal article" date="2019" name="PLoS ONE">
        <title>Genomic analyses reveal an absence of contemporary introgressive admixture between fin whales and blue whales, despite known hybrids.</title>
        <authorList>
            <person name="Westbury M.V."/>
            <person name="Petersen B."/>
            <person name="Lorenzen E.D."/>
        </authorList>
    </citation>
    <scope>NUCLEOTIDE SEQUENCE [LARGE SCALE GENOMIC DNA]</scope>
    <source>
        <strain evidence="2">FinWhale-01</strain>
    </source>
</reference>
<keyword evidence="3" id="KW-1185">Reference proteome</keyword>
<feature type="non-terminal residue" evidence="2">
    <location>
        <position position="1"/>
    </location>
</feature>
<dbReference type="SMART" id="SM00409">
    <property type="entry name" value="IG"/>
    <property type="match status" value="2"/>
</dbReference>
<name>A0A6A1QNG3_BALPH</name>
<dbReference type="SMART" id="SM00406">
    <property type="entry name" value="IGv"/>
    <property type="match status" value="2"/>
</dbReference>
<dbReference type="Proteomes" id="UP000437017">
    <property type="component" value="Unassembled WGS sequence"/>
</dbReference>
<dbReference type="InterPro" id="IPR007110">
    <property type="entry name" value="Ig-like_dom"/>
</dbReference>
<dbReference type="AlphaFoldDB" id="A0A6A1QNG3"/>
<dbReference type="InterPro" id="IPR003599">
    <property type="entry name" value="Ig_sub"/>
</dbReference>
<sequence>IRQVAFLTISGLQPEEEADYYCSVWDSSLRAHTVLQTQTLSFPSLTQHPRELTEHSVPVTSLGPGCEAQKAEPGGVFTMAWAPLLLTLFAHCTGGRLQGILGGLLFVTWEDDLSPLPGNGICPVLTGSWAEVVLTQPRSVLGSLEQKVTISCTRSSGNVGSYYVHWYQQRPGSAPTTVIYKDNQRPSGVPNRFSGSIDTSSSAAYLTISGLQPEDEANYYCQSGYDSNKDTVLQTHGEGLLLNGLCQVPAAASSLVTPMGQTLSLTHQALCLKNQVQTSAGPQGGTEATERDKRCLGSPAPVQVSQEGCIHHGLDSSPPHAPVALHVWGHSSETHSSPTVYVSLSGSESQATQLWSLPRHPHVSTFAGSLSQPVLTQPSSLSSLTCTVSSGFNVGDFWICWYQQKPGNPPRYLLTFHSDSDKYQGSGVPSRFSGFNDASTNAGILLISGLQPEDEADDYCATYHGNSKVFTMLWTHGEVRQNPPHCSALLTKEAWKFLPPPPASVCTWGDGFLTPKNDCGNCNLLMGIMTQRL</sequence>
<evidence type="ECO:0000259" key="1">
    <source>
        <dbReference type="PROSITE" id="PS50835"/>
    </source>
</evidence>
<proteinExistence type="predicted"/>
<feature type="domain" description="Ig-like" evidence="1">
    <location>
        <begin position="123"/>
        <end position="233"/>
    </location>
</feature>
<dbReference type="InterPro" id="IPR013106">
    <property type="entry name" value="Ig_V-set"/>
</dbReference>
<dbReference type="Gene3D" id="2.60.40.10">
    <property type="entry name" value="Immunoglobulins"/>
    <property type="match status" value="3"/>
</dbReference>
<comment type="caution">
    <text evidence="2">The sequence shown here is derived from an EMBL/GenBank/DDBJ whole genome shotgun (WGS) entry which is preliminary data.</text>
</comment>
<dbReference type="EMBL" id="SGJD01000052">
    <property type="protein sequence ID" value="KAB0407376.1"/>
    <property type="molecule type" value="Genomic_DNA"/>
</dbReference>
<protein>
    <recommendedName>
        <fullName evidence="1">Ig-like domain-containing protein</fullName>
    </recommendedName>
</protein>